<feature type="transmembrane region" description="Helical" evidence="5">
    <location>
        <begin position="224"/>
        <end position="246"/>
    </location>
</feature>
<dbReference type="Pfam" id="PF00654">
    <property type="entry name" value="Voltage_CLC"/>
    <property type="match status" value="1"/>
</dbReference>
<organism evidence="6 7">
    <name type="scientific">Clostridium cellulovorans (strain ATCC 35296 / DSM 3052 / OCM 3 / 743B)</name>
    <dbReference type="NCBI Taxonomy" id="573061"/>
    <lineage>
        <taxon>Bacteria</taxon>
        <taxon>Bacillati</taxon>
        <taxon>Bacillota</taxon>
        <taxon>Clostridia</taxon>
        <taxon>Eubacteriales</taxon>
        <taxon>Clostridiaceae</taxon>
        <taxon>Clostridium</taxon>
    </lineage>
</organism>
<dbReference type="PANTHER" id="PTHR43427">
    <property type="entry name" value="CHLORIDE CHANNEL PROTEIN CLC-E"/>
    <property type="match status" value="1"/>
</dbReference>
<dbReference type="Gene3D" id="1.10.3080.10">
    <property type="entry name" value="Clc chloride channel"/>
    <property type="match status" value="1"/>
</dbReference>
<dbReference type="GO" id="GO:0015108">
    <property type="term" value="F:chloride transmembrane transporter activity"/>
    <property type="evidence" value="ECO:0007669"/>
    <property type="project" value="InterPro"/>
</dbReference>
<dbReference type="CDD" id="cd03682">
    <property type="entry name" value="ClC_sycA_like"/>
    <property type="match status" value="1"/>
</dbReference>
<sequence>MSEIKEKFFLSVEKVHHVALLANLIKWTAIASIVGIVVGSLSALFLESLNLVTNTRLNHPWLLFLLPLAGAFVSFLYSKYGKTSSQGNNLILDQIHGGDNGIPLRMAPLVFIGTIITHLFGGSAGREGTAVQIGGSIAEYIGKILKLDKTDRRIILMCGISSGFGSVFGTPLAGTIFGMEVIAIGTMEYSALIPCFIASFVGNLVTTVLGAKHSHYALSGIPELSTMVLLKVIIASLLFGLVSILFSEGIHSCKKIFSKLFKNPMIKSIIGGVIIILLTLLIGTREYLGLGLPYISASFNEGVPKLAFLGKIIFTSITLGTGFQGGEVTPFFFVGSTFGNALGGILDLSPIFLAGLGLVAVFCGATNTPIASFFLGLELFHGEAVIYLFIACIISYLFSGYHGIYTSQKIGNAKTKLLRLPNNTTIGSIKEYRKR</sequence>
<feature type="transmembrane region" description="Helical" evidence="5">
    <location>
        <begin position="266"/>
        <end position="283"/>
    </location>
</feature>
<gene>
    <name evidence="6" type="ordered locus">Clocel_0314</name>
</gene>
<dbReference type="InterPro" id="IPR001807">
    <property type="entry name" value="ClC"/>
</dbReference>
<dbReference type="STRING" id="573061.Clocel_0314"/>
<feature type="transmembrane region" description="Helical" evidence="5">
    <location>
        <begin position="191"/>
        <end position="212"/>
    </location>
</feature>
<evidence type="ECO:0000313" key="6">
    <source>
        <dbReference type="EMBL" id="ADL50094.1"/>
    </source>
</evidence>
<feature type="transmembrane region" description="Helical" evidence="5">
    <location>
        <begin position="384"/>
        <end position="404"/>
    </location>
</feature>
<dbReference type="SUPFAM" id="SSF81340">
    <property type="entry name" value="Clc chloride channel"/>
    <property type="match status" value="1"/>
</dbReference>
<dbReference type="eggNOG" id="COG0038">
    <property type="taxonomic scope" value="Bacteria"/>
</dbReference>
<comment type="subcellular location">
    <subcellularLocation>
        <location evidence="1">Membrane</location>
        <topology evidence="1">Multi-pass membrane protein</topology>
    </subcellularLocation>
</comment>
<dbReference type="AlphaFoldDB" id="D9SPP5"/>
<dbReference type="GO" id="GO:0016020">
    <property type="term" value="C:membrane"/>
    <property type="evidence" value="ECO:0007669"/>
    <property type="project" value="UniProtKB-SubCell"/>
</dbReference>
<evidence type="ECO:0000256" key="1">
    <source>
        <dbReference type="ARBA" id="ARBA00004141"/>
    </source>
</evidence>
<keyword evidence="4 5" id="KW-0472">Membrane</keyword>
<dbReference type="KEGG" id="ccb:Clocel_0314"/>
<dbReference type="PANTHER" id="PTHR43427:SF12">
    <property type="entry name" value="CHLORIDE TRANSPORTER"/>
    <property type="match status" value="1"/>
</dbReference>
<feature type="transmembrane region" description="Helical" evidence="5">
    <location>
        <begin position="351"/>
        <end position="372"/>
    </location>
</feature>
<reference evidence="6 7" key="1">
    <citation type="submission" date="2010-08" db="EMBL/GenBank/DDBJ databases">
        <title>Complete sequence of Clostridium cellulovorans 743B.</title>
        <authorList>
            <consortium name="US DOE Joint Genome Institute"/>
            <person name="Lucas S."/>
            <person name="Copeland A."/>
            <person name="Lapidus A."/>
            <person name="Cheng J.-F."/>
            <person name="Bruce D."/>
            <person name="Goodwin L."/>
            <person name="Pitluck S."/>
            <person name="Chertkov O."/>
            <person name="Detter J.C."/>
            <person name="Han C."/>
            <person name="Tapia R."/>
            <person name="Land M."/>
            <person name="Hauser L."/>
            <person name="Chang Y.-J."/>
            <person name="Jeffries C."/>
            <person name="Kyrpides N."/>
            <person name="Ivanova N."/>
            <person name="Mikhailova N."/>
            <person name="Hemme C.L."/>
            <person name="Woyke T."/>
        </authorList>
    </citation>
    <scope>NUCLEOTIDE SEQUENCE [LARGE SCALE GENOMIC DNA]</scope>
    <source>
        <strain evidence="7">ATCC 35296 / DSM 3052 / OCM 3 / 743B</strain>
    </source>
</reference>
<feature type="transmembrane region" description="Helical" evidence="5">
    <location>
        <begin position="58"/>
        <end position="77"/>
    </location>
</feature>
<evidence type="ECO:0000256" key="2">
    <source>
        <dbReference type="ARBA" id="ARBA00022692"/>
    </source>
</evidence>
<keyword evidence="3 5" id="KW-1133">Transmembrane helix</keyword>
<name>D9SPP5_CLOC7</name>
<proteinExistence type="predicted"/>
<evidence type="ECO:0000256" key="5">
    <source>
        <dbReference type="SAM" id="Phobius"/>
    </source>
</evidence>
<dbReference type="InterPro" id="IPR014743">
    <property type="entry name" value="Cl-channel_core"/>
</dbReference>
<dbReference type="InterPro" id="IPR050368">
    <property type="entry name" value="ClC-type_chloride_channel"/>
</dbReference>
<dbReference type="OrthoDB" id="9767361at2"/>
<keyword evidence="7" id="KW-1185">Reference proteome</keyword>
<feature type="transmembrane region" description="Helical" evidence="5">
    <location>
        <begin position="20"/>
        <end position="46"/>
    </location>
</feature>
<evidence type="ECO:0000313" key="7">
    <source>
        <dbReference type="Proteomes" id="UP000002730"/>
    </source>
</evidence>
<dbReference type="RefSeq" id="WP_010075139.1">
    <property type="nucleotide sequence ID" value="NC_014393.1"/>
</dbReference>
<feature type="transmembrane region" description="Helical" evidence="5">
    <location>
        <begin position="154"/>
        <end position="179"/>
    </location>
</feature>
<dbReference type="EMBL" id="CP002160">
    <property type="protein sequence ID" value="ADL50094.1"/>
    <property type="molecule type" value="Genomic_DNA"/>
</dbReference>
<evidence type="ECO:0000256" key="4">
    <source>
        <dbReference type="ARBA" id="ARBA00023136"/>
    </source>
</evidence>
<protein>
    <submittedName>
        <fullName evidence="6">Cl-channel voltage-gated family protein</fullName>
    </submittedName>
</protein>
<evidence type="ECO:0000256" key="3">
    <source>
        <dbReference type="ARBA" id="ARBA00022989"/>
    </source>
</evidence>
<dbReference type="HOGENOM" id="CLU_015263_1_1_9"/>
<accession>D9SPP5</accession>
<dbReference type="Proteomes" id="UP000002730">
    <property type="component" value="Chromosome"/>
</dbReference>
<keyword evidence="2 5" id="KW-0812">Transmembrane</keyword>